<dbReference type="AlphaFoldDB" id="A0A1Q3D5S7"/>
<keyword evidence="4" id="KW-1185">Reference proteome</keyword>
<feature type="region of interest" description="Disordered" evidence="1">
    <location>
        <begin position="28"/>
        <end position="69"/>
    </location>
</feature>
<dbReference type="InParanoid" id="A0A1Q3D5S7"/>
<organism evidence="3 4">
    <name type="scientific">Cephalotus follicularis</name>
    <name type="common">Albany pitcher plant</name>
    <dbReference type="NCBI Taxonomy" id="3775"/>
    <lineage>
        <taxon>Eukaryota</taxon>
        <taxon>Viridiplantae</taxon>
        <taxon>Streptophyta</taxon>
        <taxon>Embryophyta</taxon>
        <taxon>Tracheophyta</taxon>
        <taxon>Spermatophyta</taxon>
        <taxon>Magnoliopsida</taxon>
        <taxon>eudicotyledons</taxon>
        <taxon>Gunneridae</taxon>
        <taxon>Pentapetalae</taxon>
        <taxon>rosids</taxon>
        <taxon>fabids</taxon>
        <taxon>Oxalidales</taxon>
        <taxon>Cephalotaceae</taxon>
        <taxon>Cephalotus</taxon>
    </lineage>
</organism>
<feature type="compositionally biased region" description="Basic and acidic residues" evidence="1">
    <location>
        <begin position="32"/>
        <end position="41"/>
    </location>
</feature>
<dbReference type="PANTHER" id="PTHR39267:SF1">
    <property type="entry name" value="SURVIVAL MOTOR NEURON PROTEIN"/>
    <property type="match status" value="1"/>
</dbReference>
<gene>
    <name evidence="3" type="ORF">CFOL_v3_31210</name>
</gene>
<dbReference type="PANTHER" id="PTHR39267">
    <property type="entry name" value="SURVIVAL MOTOR NEURON-LIKE PROTEIN 1"/>
    <property type="match status" value="1"/>
</dbReference>
<name>A0A1Q3D5S7_CEPFO</name>
<protein>
    <recommendedName>
        <fullName evidence="2">Survival Motor Neuron Gemin2-binding domain-containing protein</fullName>
    </recommendedName>
</protein>
<evidence type="ECO:0000256" key="1">
    <source>
        <dbReference type="SAM" id="MobiDB-lite"/>
    </source>
</evidence>
<dbReference type="CDD" id="cd22851">
    <property type="entry name" value="SMN_N"/>
    <property type="match status" value="1"/>
</dbReference>
<dbReference type="STRING" id="3775.A0A1Q3D5S7"/>
<dbReference type="OrthoDB" id="197400at2759"/>
<evidence type="ECO:0000313" key="3">
    <source>
        <dbReference type="EMBL" id="GAV87784.1"/>
    </source>
</evidence>
<feature type="domain" description="Survival Motor Neuron Gemin2-binding" evidence="2">
    <location>
        <begin position="1"/>
        <end position="29"/>
    </location>
</feature>
<accession>A0A1Q3D5S7</accession>
<evidence type="ECO:0000313" key="4">
    <source>
        <dbReference type="Proteomes" id="UP000187406"/>
    </source>
</evidence>
<dbReference type="Proteomes" id="UP000187406">
    <property type="component" value="Unassembled WGS sequence"/>
</dbReference>
<dbReference type="Pfam" id="PF20636">
    <property type="entry name" value="SMN_G2-BD"/>
    <property type="match status" value="1"/>
</dbReference>
<dbReference type="EMBL" id="BDDD01004510">
    <property type="protein sequence ID" value="GAV87784.1"/>
    <property type="molecule type" value="Genomic_DNA"/>
</dbReference>
<proteinExistence type="predicted"/>
<comment type="caution">
    <text evidence="3">The sequence shown here is derived from an EMBL/GenBank/DDBJ whole genome shotgun (WGS) entry which is preliminary data.</text>
</comment>
<feature type="compositionally biased region" description="Polar residues" evidence="1">
    <location>
        <begin position="42"/>
        <end position="54"/>
    </location>
</feature>
<reference evidence="4" key="1">
    <citation type="submission" date="2016-04" db="EMBL/GenBank/DDBJ databases">
        <title>Cephalotus genome sequencing.</title>
        <authorList>
            <person name="Fukushima K."/>
            <person name="Hasebe M."/>
            <person name="Fang X."/>
        </authorList>
    </citation>
    <scope>NUCLEOTIDE SEQUENCE [LARGE SCALE GENOMIC DNA]</scope>
    <source>
        <strain evidence="4">cv. St1</strain>
    </source>
</reference>
<sequence>MGKEGDLWDDSALFKAFDQAISKYKKLHGKKIHDNLPDEGKPTSSNGEDVSNVTGEPHQPIRHLETEGNSNVASNAETEMGDAKVLAPVKENHILNSHELEPYADLSCGLLKQDAHQGYSYSQGAEDHNQLLSEYYVLEEKRQKLLQQLHQVGSSNYQYAGENSSTGAQWGTFSTSQGHPVPASQASHPTVCYPFCPYVCQCTVAPCTSFPACSSGGPCVGQTCTDTNTATSPGNSPSLVDGDIVKTAMGAANRAISSMNSEILVNSTIHEEKEQKTDVEGEIAQGVSSETDLTVVLNAWYSAGLYTGKYLTEQSIARKRHS</sequence>
<dbReference type="InterPro" id="IPR049481">
    <property type="entry name" value="SMN_G2-BD"/>
</dbReference>
<evidence type="ECO:0000259" key="2">
    <source>
        <dbReference type="Pfam" id="PF20636"/>
    </source>
</evidence>
<dbReference type="InterPro" id="IPR040424">
    <property type="entry name" value="Smn1"/>
</dbReference>